<dbReference type="EMBL" id="CP003359">
    <property type="protein sequence ID" value="AGB40818.1"/>
    <property type="molecule type" value="Genomic_DNA"/>
</dbReference>
<dbReference type="eggNOG" id="COG0762">
    <property type="taxonomic scope" value="Bacteria"/>
</dbReference>
<dbReference type="AlphaFoldDB" id="L0K9R0"/>
<evidence type="ECO:0000256" key="1">
    <source>
        <dbReference type="ARBA" id="ARBA00010894"/>
    </source>
</evidence>
<keyword evidence="3" id="KW-1185">Reference proteome</keyword>
<comment type="similarity">
    <text evidence="1">Belongs to the YggT family.</text>
</comment>
<proteinExistence type="inferred from homology"/>
<dbReference type="PANTHER" id="PTHR33219:SF14">
    <property type="entry name" value="PROTEIN COFACTOR ASSEMBLY OF COMPLEX C SUBUNIT B CCB3, CHLOROPLASTIC-RELATED"/>
    <property type="match status" value="1"/>
</dbReference>
<evidence type="ECO:0000313" key="2">
    <source>
        <dbReference type="EMBL" id="AGB40818.1"/>
    </source>
</evidence>
<dbReference type="InterPro" id="IPR003425">
    <property type="entry name" value="CCB3/YggT"/>
</dbReference>
<dbReference type="Proteomes" id="UP000010880">
    <property type="component" value="Chromosome"/>
</dbReference>
<dbReference type="GO" id="GO:0016020">
    <property type="term" value="C:membrane"/>
    <property type="evidence" value="ECO:0007669"/>
    <property type="project" value="InterPro"/>
</dbReference>
<gene>
    <name evidence="2" type="ordered locus">Halha_0852</name>
</gene>
<dbReference type="OrthoDB" id="283553at2"/>
<dbReference type="HOGENOM" id="CLU_136788_1_2_9"/>
<evidence type="ECO:0000313" key="3">
    <source>
        <dbReference type="Proteomes" id="UP000010880"/>
    </source>
</evidence>
<dbReference type="Pfam" id="PF02325">
    <property type="entry name" value="CCB3_YggT"/>
    <property type="match status" value="1"/>
</dbReference>
<organism evidence="2 3">
    <name type="scientific">Halobacteroides halobius (strain ATCC 35273 / DSM 5150 / MD-1)</name>
    <dbReference type="NCBI Taxonomy" id="748449"/>
    <lineage>
        <taxon>Bacteria</taxon>
        <taxon>Bacillati</taxon>
        <taxon>Bacillota</taxon>
        <taxon>Clostridia</taxon>
        <taxon>Halanaerobiales</taxon>
        <taxon>Halobacteroidaceae</taxon>
        <taxon>Halobacteroides</taxon>
    </lineage>
</organism>
<dbReference type="RefSeq" id="WP_015326543.1">
    <property type="nucleotide sequence ID" value="NC_019978.1"/>
</dbReference>
<protein>
    <submittedName>
        <fullName evidence="2">Putative integral membrane protein</fullName>
    </submittedName>
</protein>
<sequence length="90" mass="10376">MFVLINLVNLAYKAYSFILLARIIASWVQPPTDHQFMRKFMRFIYQATEPVLAPIRQMIPLPGIDLSPLIAYLALDIIRDGLIQLLLYLA</sequence>
<name>L0K9R0_HALHC</name>
<reference evidence="3" key="1">
    <citation type="submission" date="2012-02" db="EMBL/GenBank/DDBJ databases">
        <title>The complete genome of Halobacteroides halobius DSM 5150.</title>
        <authorList>
            <person name="Lucas S."/>
            <person name="Copeland A."/>
            <person name="Lapidus A."/>
            <person name="Glavina del Rio T."/>
            <person name="Dalin E."/>
            <person name="Tice H."/>
            <person name="Bruce D."/>
            <person name="Goodwin L."/>
            <person name="Pitluck S."/>
            <person name="Peters L."/>
            <person name="Mikhailova N."/>
            <person name="Gu W."/>
            <person name="Kyrpides N."/>
            <person name="Mavromatis K."/>
            <person name="Ivanova N."/>
            <person name="Brettin T."/>
            <person name="Detter J.C."/>
            <person name="Han C."/>
            <person name="Larimer F."/>
            <person name="Land M."/>
            <person name="Hauser L."/>
            <person name="Markowitz V."/>
            <person name="Cheng J.-F."/>
            <person name="Hugenholtz P."/>
            <person name="Woyke T."/>
            <person name="Wu D."/>
            <person name="Tindall B."/>
            <person name="Pomrenke H."/>
            <person name="Brambilla E."/>
            <person name="Klenk H.-P."/>
            <person name="Eisen J.A."/>
        </authorList>
    </citation>
    <scope>NUCLEOTIDE SEQUENCE [LARGE SCALE GENOMIC DNA]</scope>
    <source>
        <strain evidence="3">ATCC 35273 / DSM 5150 / MD-1</strain>
    </source>
</reference>
<dbReference type="PANTHER" id="PTHR33219">
    <property type="entry name" value="YLMG HOMOLOG PROTEIN 2, CHLOROPLASTIC"/>
    <property type="match status" value="1"/>
</dbReference>
<dbReference type="STRING" id="748449.Halha_0852"/>
<accession>L0K9R0</accession>
<dbReference type="KEGG" id="hhl:Halha_0852"/>